<dbReference type="GO" id="GO:0009252">
    <property type="term" value="P:peptidoglycan biosynthetic process"/>
    <property type="evidence" value="ECO:0007669"/>
    <property type="project" value="UniProtKB-UniPathway"/>
</dbReference>
<dbReference type="Gene3D" id="2.40.440.10">
    <property type="entry name" value="L,D-transpeptidase catalytic domain-like"/>
    <property type="match status" value="1"/>
</dbReference>
<feature type="domain" description="L,D-TPase catalytic" evidence="8">
    <location>
        <begin position="259"/>
        <end position="434"/>
    </location>
</feature>
<keyword evidence="5 7" id="KW-0573">Peptidoglycan synthesis</keyword>
<evidence type="ECO:0000256" key="6">
    <source>
        <dbReference type="ARBA" id="ARBA00023316"/>
    </source>
</evidence>
<dbReference type="GO" id="GO:0071555">
    <property type="term" value="P:cell wall organization"/>
    <property type="evidence" value="ECO:0007669"/>
    <property type="project" value="UniProtKB-UniRule"/>
</dbReference>
<evidence type="ECO:0000259" key="8">
    <source>
        <dbReference type="PROSITE" id="PS52029"/>
    </source>
</evidence>
<gene>
    <name evidence="9" type="ORF">CH339_04490</name>
</gene>
<dbReference type="InterPro" id="IPR005490">
    <property type="entry name" value="LD_TPept_cat_dom"/>
</dbReference>
<dbReference type="AlphaFoldDB" id="A0A327JU87"/>
<organism evidence="9 10">
    <name type="scientific">Rhodobium orientis</name>
    <dbReference type="NCBI Taxonomy" id="34017"/>
    <lineage>
        <taxon>Bacteria</taxon>
        <taxon>Pseudomonadati</taxon>
        <taxon>Pseudomonadota</taxon>
        <taxon>Alphaproteobacteria</taxon>
        <taxon>Hyphomicrobiales</taxon>
        <taxon>Rhodobiaceae</taxon>
        <taxon>Rhodobium</taxon>
    </lineage>
</organism>
<dbReference type="InterPro" id="IPR038063">
    <property type="entry name" value="Transpep_catalytic_dom"/>
</dbReference>
<evidence type="ECO:0000256" key="7">
    <source>
        <dbReference type="PROSITE-ProRule" id="PRU01373"/>
    </source>
</evidence>
<dbReference type="InterPro" id="IPR002477">
    <property type="entry name" value="Peptidoglycan-bd-like"/>
</dbReference>
<evidence type="ECO:0000256" key="5">
    <source>
        <dbReference type="ARBA" id="ARBA00022984"/>
    </source>
</evidence>
<dbReference type="PROSITE" id="PS52029">
    <property type="entry name" value="LD_TPASE"/>
    <property type="match status" value="1"/>
</dbReference>
<protein>
    <recommendedName>
        <fullName evidence="8">L,D-TPase catalytic domain-containing protein</fullName>
    </recommendedName>
</protein>
<sequence>MKAHYAAAEHFVWVDADGVNDKAEAALDALAKADRFGLLPDDYAVELPNLAADADDEARERELLRFEFALTSKVLLYVLDAKRGRVDPNRISGYHDLPRKKVDLAAALAEIAESDDVSTAMASHNPDNDTFKAMVEKLAALRAADEATRVEIDPKLLLKPGQSSDEVANVVAAIKAEASAELTEKHADTFAAYAGGAEYTPELVALVKDFQKERKLTVDGIVGPSTVRSLVGVSNADKIEKIELAMERLRWLPEAFGRRHVFINQAAFTATYSEDGRDPLTMRVVVGKKSNQTSFFTDKIETVEYNPYWGVPLSIIVNEMVPKLNKDPSYLDRAGYEVSTVGGRAVSSSSVDWYAVATQSQSINVRQRPGASNALGRVKILFPNKHHIYMHDTPAKSLFKHDRRAFSHGCIRLQHPRLMAAAVLGKSQDYVSSRIAPGVNESEAVRGDIPVYVAYFTAWPKAGGDMGYYFDVYDRDSYLQKALARTHEEREANG</sequence>
<evidence type="ECO:0000256" key="3">
    <source>
        <dbReference type="ARBA" id="ARBA00022679"/>
    </source>
</evidence>
<comment type="pathway">
    <text evidence="1 7">Cell wall biogenesis; peptidoglycan biosynthesis.</text>
</comment>
<keyword evidence="10" id="KW-1185">Reference proteome</keyword>
<dbReference type="InterPro" id="IPR045380">
    <property type="entry name" value="LD_TPept_scaffold_dom"/>
</dbReference>
<dbReference type="InterPro" id="IPR052905">
    <property type="entry name" value="LD-transpeptidase_YkuD-like"/>
</dbReference>
<accession>A0A327JU87</accession>
<name>A0A327JU87_9HYPH</name>
<evidence type="ECO:0000313" key="9">
    <source>
        <dbReference type="EMBL" id="RAI29033.1"/>
    </source>
</evidence>
<keyword evidence="4 7" id="KW-0133">Cell shape</keyword>
<dbReference type="Pfam" id="PF20142">
    <property type="entry name" value="Scaffold"/>
    <property type="match status" value="1"/>
</dbReference>
<reference evidence="9 10" key="1">
    <citation type="submission" date="2017-07" db="EMBL/GenBank/DDBJ databases">
        <title>Draft Genome Sequences of Select Purple Nonsulfur Bacteria.</title>
        <authorList>
            <person name="Lasarre B."/>
            <person name="Mckinlay J.B."/>
        </authorList>
    </citation>
    <scope>NUCLEOTIDE SEQUENCE [LARGE SCALE GENOMIC DNA]</scope>
    <source>
        <strain evidence="9 10">DSM 11290</strain>
    </source>
</reference>
<dbReference type="SUPFAM" id="SSF47090">
    <property type="entry name" value="PGBD-like"/>
    <property type="match status" value="1"/>
</dbReference>
<dbReference type="InterPro" id="IPR036365">
    <property type="entry name" value="PGBD-like_sf"/>
</dbReference>
<dbReference type="OrthoDB" id="9778545at2"/>
<keyword evidence="6 7" id="KW-0961">Cell wall biogenesis/degradation</keyword>
<dbReference type="Gene3D" id="1.10.101.10">
    <property type="entry name" value="PGBD-like superfamily/PGBD"/>
    <property type="match status" value="1"/>
</dbReference>
<dbReference type="UniPathway" id="UPA00219"/>
<dbReference type="Pfam" id="PF01471">
    <property type="entry name" value="PG_binding_1"/>
    <property type="match status" value="1"/>
</dbReference>
<keyword evidence="3" id="KW-0808">Transferase</keyword>
<dbReference type="InterPro" id="IPR036366">
    <property type="entry name" value="PGBDSf"/>
</dbReference>
<dbReference type="EMBL" id="NPEV01000006">
    <property type="protein sequence ID" value="RAI29033.1"/>
    <property type="molecule type" value="Genomic_DNA"/>
</dbReference>
<dbReference type="Pfam" id="PF03734">
    <property type="entry name" value="YkuD"/>
    <property type="match status" value="1"/>
</dbReference>
<dbReference type="SUPFAM" id="SSF141523">
    <property type="entry name" value="L,D-transpeptidase catalytic domain-like"/>
    <property type="match status" value="1"/>
</dbReference>
<feature type="active site" description="Nucleophile" evidence="7">
    <location>
        <position position="410"/>
    </location>
</feature>
<evidence type="ECO:0000256" key="2">
    <source>
        <dbReference type="ARBA" id="ARBA00005992"/>
    </source>
</evidence>
<dbReference type="GO" id="GO:0004180">
    <property type="term" value="F:carboxypeptidase activity"/>
    <property type="evidence" value="ECO:0007669"/>
    <property type="project" value="UniProtKB-ARBA"/>
</dbReference>
<feature type="active site" description="Proton donor/acceptor" evidence="7">
    <location>
        <position position="391"/>
    </location>
</feature>
<dbReference type="GO" id="GO:0008360">
    <property type="term" value="P:regulation of cell shape"/>
    <property type="evidence" value="ECO:0007669"/>
    <property type="project" value="UniProtKB-UniRule"/>
</dbReference>
<proteinExistence type="inferred from homology"/>
<evidence type="ECO:0000256" key="4">
    <source>
        <dbReference type="ARBA" id="ARBA00022960"/>
    </source>
</evidence>
<dbReference type="Proteomes" id="UP000249299">
    <property type="component" value="Unassembled WGS sequence"/>
</dbReference>
<evidence type="ECO:0000313" key="10">
    <source>
        <dbReference type="Proteomes" id="UP000249299"/>
    </source>
</evidence>
<dbReference type="CDD" id="cd16913">
    <property type="entry name" value="YkuD_like"/>
    <property type="match status" value="1"/>
</dbReference>
<dbReference type="PANTHER" id="PTHR41533">
    <property type="entry name" value="L,D-TRANSPEPTIDASE HI_1667-RELATED"/>
    <property type="match status" value="1"/>
</dbReference>
<dbReference type="PANTHER" id="PTHR41533:SF2">
    <property type="entry name" value="BLR7131 PROTEIN"/>
    <property type="match status" value="1"/>
</dbReference>
<evidence type="ECO:0000256" key="1">
    <source>
        <dbReference type="ARBA" id="ARBA00004752"/>
    </source>
</evidence>
<comment type="caution">
    <text evidence="9">The sequence shown here is derived from an EMBL/GenBank/DDBJ whole genome shotgun (WGS) entry which is preliminary data.</text>
</comment>
<dbReference type="GO" id="GO:0016740">
    <property type="term" value="F:transferase activity"/>
    <property type="evidence" value="ECO:0007669"/>
    <property type="project" value="UniProtKB-KW"/>
</dbReference>
<comment type="similarity">
    <text evidence="2">Belongs to the YkuD family.</text>
</comment>